<sequence length="38" mass="4439">MIESKLDGESKNILEDNIAKMKELFPKILTEDKNRLSF</sequence>
<dbReference type="EMBL" id="LWMT01000271">
    <property type="protein sequence ID" value="KZX10597.1"/>
    <property type="molecule type" value="Genomic_DNA"/>
</dbReference>
<dbReference type="AlphaFoldDB" id="A0A166C1I4"/>
<name>A0A166C1I4_9EURY</name>
<accession>A0A166C1I4</accession>
<keyword evidence="2" id="KW-1185">Reference proteome</keyword>
<proteinExistence type="predicted"/>
<reference evidence="1 2" key="1">
    <citation type="submission" date="2016-04" db="EMBL/GenBank/DDBJ databases">
        <title>Genome sequence of Methanobrevibacter filiformis DSM 11501.</title>
        <authorList>
            <person name="Poehlein A."/>
            <person name="Seedorf H."/>
            <person name="Daniel R."/>
        </authorList>
    </citation>
    <scope>NUCLEOTIDE SEQUENCE [LARGE SCALE GENOMIC DNA]</scope>
    <source>
        <strain evidence="1 2">DSM 11501</strain>
    </source>
</reference>
<evidence type="ECO:0000313" key="1">
    <source>
        <dbReference type="EMBL" id="KZX10597.1"/>
    </source>
</evidence>
<evidence type="ECO:0000313" key="2">
    <source>
        <dbReference type="Proteomes" id="UP000077066"/>
    </source>
</evidence>
<gene>
    <name evidence="1" type="ORF">MBFIL_17150</name>
</gene>
<protein>
    <submittedName>
        <fullName evidence="1">Uncharacterized protein</fullName>
    </submittedName>
</protein>
<dbReference type="PATRIC" id="fig|55758.3.peg.1930"/>
<organism evidence="1 2">
    <name type="scientific">Methanobrevibacter filiformis</name>
    <dbReference type="NCBI Taxonomy" id="55758"/>
    <lineage>
        <taxon>Archaea</taxon>
        <taxon>Methanobacteriati</taxon>
        <taxon>Methanobacteriota</taxon>
        <taxon>Methanomada group</taxon>
        <taxon>Methanobacteria</taxon>
        <taxon>Methanobacteriales</taxon>
        <taxon>Methanobacteriaceae</taxon>
        <taxon>Methanobrevibacter</taxon>
    </lineage>
</organism>
<dbReference type="Proteomes" id="UP000077066">
    <property type="component" value="Unassembled WGS sequence"/>
</dbReference>
<comment type="caution">
    <text evidence="1">The sequence shown here is derived from an EMBL/GenBank/DDBJ whole genome shotgun (WGS) entry which is preliminary data.</text>
</comment>
<dbReference type="STRING" id="55758.MBFIL_17150"/>